<reference evidence="3 4" key="1">
    <citation type="journal article" date="2021" name="Genome Biol.">
        <title>AFLAP: assembly-free linkage analysis pipeline using k-mers from genome sequencing data.</title>
        <authorList>
            <person name="Fletcher K."/>
            <person name="Zhang L."/>
            <person name="Gil J."/>
            <person name="Han R."/>
            <person name="Cavanaugh K."/>
            <person name="Michelmore R."/>
        </authorList>
    </citation>
    <scope>NUCLEOTIDE SEQUENCE [LARGE SCALE GENOMIC DNA]</scope>
    <source>
        <strain evidence="3 4">SF5</strain>
    </source>
</reference>
<protein>
    <recommendedName>
        <fullName evidence="5">Urease accessory protein D</fullName>
    </recommendedName>
</protein>
<dbReference type="KEGG" id="blac:94343908"/>
<keyword evidence="2" id="KW-0143">Chaperone</keyword>
<dbReference type="RefSeq" id="XP_067817955.1">
    <property type="nucleotide sequence ID" value="XM_067958237.1"/>
</dbReference>
<comment type="similarity">
    <text evidence="1">Belongs to the UreD family.</text>
</comment>
<organism evidence="3 4">
    <name type="scientific">Bremia lactucae</name>
    <name type="common">Lettuce downy mildew</name>
    <dbReference type="NCBI Taxonomy" id="4779"/>
    <lineage>
        <taxon>Eukaryota</taxon>
        <taxon>Sar</taxon>
        <taxon>Stramenopiles</taxon>
        <taxon>Oomycota</taxon>
        <taxon>Peronosporomycetes</taxon>
        <taxon>Peronosporales</taxon>
        <taxon>Peronosporaceae</taxon>
        <taxon>Bremia</taxon>
    </lineage>
</organism>
<comment type="caution">
    <text evidence="3">The sequence shown here is derived from an EMBL/GenBank/DDBJ whole genome shotgun (WGS) entry which is preliminary data.</text>
</comment>
<evidence type="ECO:0000313" key="3">
    <source>
        <dbReference type="EMBL" id="TDH68456.1"/>
    </source>
</evidence>
<proteinExistence type="inferred from homology"/>
<dbReference type="PANTHER" id="PTHR33643:SF1">
    <property type="entry name" value="UREASE ACCESSORY PROTEIN D"/>
    <property type="match status" value="1"/>
</dbReference>
<name>A0A976FL88_BRELC</name>
<dbReference type="GeneID" id="94343908"/>
<dbReference type="GO" id="GO:0016151">
    <property type="term" value="F:nickel cation binding"/>
    <property type="evidence" value="ECO:0007669"/>
    <property type="project" value="InterPro"/>
</dbReference>
<evidence type="ECO:0000313" key="4">
    <source>
        <dbReference type="Proteomes" id="UP000294530"/>
    </source>
</evidence>
<dbReference type="HAMAP" id="MF_01384">
    <property type="entry name" value="UreD"/>
    <property type="match status" value="1"/>
</dbReference>
<gene>
    <name evidence="3" type="ORF">CCR75_000129</name>
</gene>
<evidence type="ECO:0000256" key="1">
    <source>
        <dbReference type="ARBA" id="ARBA00007177"/>
    </source>
</evidence>
<sequence length="316" mass="35370">MKKARLEGLLLKGQMTGKLKYELVQGRTTPTYVYATYPLKFLHPRRSVHQGFDACITYILGYGGGLVGRDCVVVECELGPNTSVVLGTQASTKVFKAEHEGDFVSQSFFLKVSSNATLAFVPDPVTCFKSARYRQTQVFNLEENANLVFVDWMTSGRKRNFLAPGSIRNNRTETLEHWDFEEYDTKSEIFIDGKRLLTDRVRLADEEDVSLRQRMHNMHVLGLMIIVGSKLKVVIGQLLERSTRKKLHNVRDLTPHGRLASANTFPGVIASASSLGSTSVIVRFCGQDAEAAMNYVKTTLKPLSEIIGVSPFQDNR</sequence>
<dbReference type="OrthoDB" id="5550464at2759"/>
<keyword evidence="4" id="KW-1185">Reference proteome</keyword>
<accession>A0A976FL88</accession>
<dbReference type="AlphaFoldDB" id="A0A976FL88"/>
<dbReference type="InterPro" id="IPR002669">
    <property type="entry name" value="UreD"/>
</dbReference>
<evidence type="ECO:0000256" key="2">
    <source>
        <dbReference type="ARBA" id="ARBA00023186"/>
    </source>
</evidence>
<dbReference type="EMBL" id="SHOA02000016">
    <property type="protein sequence ID" value="TDH68456.1"/>
    <property type="molecule type" value="Genomic_DNA"/>
</dbReference>
<dbReference type="Pfam" id="PF01774">
    <property type="entry name" value="UreD"/>
    <property type="match status" value="1"/>
</dbReference>
<dbReference type="PANTHER" id="PTHR33643">
    <property type="entry name" value="UREASE ACCESSORY PROTEIN D"/>
    <property type="match status" value="1"/>
</dbReference>
<dbReference type="Proteomes" id="UP000294530">
    <property type="component" value="Unassembled WGS sequence"/>
</dbReference>
<evidence type="ECO:0008006" key="5">
    <source>
        <dbReference type="Google" id="ProtNLM"/>
    </source>
</evidence>